<dbReference type="AlphaFoldDB" id="A0A5J5J423"/>
<feature type="compositionally biased region" description="Low complexity" evidence="1">
    <location>
        <begin position="29"/>
        <end position="44"/>
    </location>
</feature>
<proteinExistence type="predicted"/>
<dbReference type="OrthoDB" id="3174977at2"/>
<feature type="region of interest" description="Disordered" evidence="1">
    <location>
        <begin position="29"/>
        <end position="49"/>
    </location>
</feature>
<name>A0A5J5J423_9MICO</name>
<accession>A0A5J5J423</accession>
<dbReference type="Gene3D" id="3.40.710.10">
    <property type="entry name" value="DD-peptidase/beta-lactamase superfamily"/>
    <property type="match status" value="1"/>
</dbReference>
<dbReference type="RefSeq" id="WP_150447769.1">
    <property type="nucleotide sequence ID" value="NZ_VYSA01000001.1"/>
</dbReference>
<reference evidence="4" key="1">
    <citation type="submission" date="2019-09" db="EMBL/GenBank/DDBJ databases">
        <title>Mumia zhuanghuii sp. nov. isolated from the intestinal contents of plateau pika (Ochotona curzoniae) in the Qinghai-Tibet plateau of China.</title>
        <authorList>
            <person name="Tian Z."/>
        </authorList>
    </citation>
    <scope>NUCLEOTIDE SEQUENCE [LARGE SCALE GENOMIC DNA]</scope>
    <source>
        <strain evidence="4">JCM 30598</strain>
    </source>
</reference>
<evidence type="ECO:0000313" key="3">
    <source>
        <dbReference type="EMBL" id="KAA9110997.1"/>
    </source>
</evidence>
<comment type="caution">
    <text evidence="3">The sequence shown here is derived from an EMBL/GenBank/DDBJ whole genome shotgun (WGS) entry which is preliminary data.</text>
</comment>
<dbReference type="InterPro" id="IPR001466">
    <property type="entry name" value="Beta-lactam-related"/>
</dbReference>
<dbReference type="InterPro" id="IPR050491">
    <property type="entry name" value="AmpC-like"/>
</dbReference>
<dbReference type="InterPro" id="IPR012338">
    <property type="entry name" value="Beta-lactam/transpept-like"/>
</dbReference>
<evidence type="ECO:0000256" key="1">
    <source>
        <dbReference type="SAM" id="MobiDB-lite"/>
    </source>
</evidence>
<organism evidence="3 4">
    <name type="scientific">Microbacterium rhizomatis</name>
    <dbReference type="NCBI Taxonomy" id="1631477"/>
    <lineage>
        <taxon>Bacteria</taxon>
        <taxon>Bacillati</taxon>
        <taxon>Actinomycetota</taxon>
        <taxon>Actinomycetes</taxon>
        <taxon>Micrococcales</taxon>
        <taxon>Microbacteriaceae</taxon>
        <taxon>Microbacterium</taxon>
    </lineage>
</organism>
<dbReference type="PROSITE" id="PS51257">
    <property type="entry name" value="PROKAR_LIPOPROTEIN"/>
    <property type="match status" value="1"/>
</dbReference>
<protein>
    <submittedName>
        <fullName evidence="3">Beta-lactamase family protein</fullName>
    </submittedName>
</protein>
<dbReference type="EMBL" id="VYSA01000001">
    <property type="protein sequence ID" value="KAA9110997.1"/>
    <property type="molecule type" value="Genomic_DNA"/>
</dbReference>
<dbReference type="PANTHER" id="PTHR46825">
    <property type="entry name" value="D-ALANYL-D-ALANINE-CARBOXYPEPTIDASE/ENDOPEPTIDASE AMPH"/>
    <property type="match status" value="1"/>
</dbReference>
<sequence length="412" mass="43263">MSSSLRSILIVSLVVPIALVLGGCTAPDPTPAPTASEATPSASDCPDGTSPRGRFCFSSDPIGGQLAAEVEVVFASDKLGAVIAGVWKDGEPVMVGALGDSMAGVPATIDMHHLYGNWSTPMLTTVLLQQVDAGKLSLQDPLSTWYPDIPGSDKVTIAMLARSTSGYPHYPVMDAFLDAFHADVFRAWPIDEVISYGVANGPLFTPGTSWLFSDTNFLLLQGVLEKATGTSVAELMRTGIWDPLGMKGVTPPTTAAKTEPVLHGYSAERGVWEDSTYWSPSWTEYAGGVAGNQEALQLFVDAFASGSLVSAKSHQEQLAPVNVGLGPNVPSKYYAMGVAVINGWIFSNPGLVGYHGAVGTLADKGWAIVIYTATGQNGNPDTASATTIFERLSTILVPEQPMTVDSPVPSDP</sequence>
<dbReference type="Proteomes" id="UP000325827">
    <property type="component" value="Unassembled WGS sequence"/>
</dbReference>
<dbReference type="PANTHER" id="PTHR46825:SF7">
    <property type="entry name" value="D-ALANYL-D-ALANINE CARBOXYPEPTIDASE"/>
    <property type="match status" value="1"/>
</dbReference>
<gene>
    <name evidence="3" type="ORF">F6B43_05100</name>
</gene>
<dbReference type="Pfam" id="PF00144">
    <property type="entry name" value="Beta-lactamase"/>
    <property type="match status" value="1"/>
</dbReference>
<feature type="domain" description="Beta-lactamase-related" evidence="2">
    <location>
        <begin position="80"/>
        <end position="388"/>
    </location>
</feature>
<evidence type="ECO:0000259" key="2">
    <source>
        <dbReference type="Pfam" id="PF00144"/>
    </source>
</evidence>
<keyword evidence="4" id="KW-1185">Reference proteome</keyword>
<dbReference type="SUPFAM" id="SSF56601">
    <property type="entry name" value="beta-lactamase/transpeptidase-like"/>
    <property type="match status" value="1"/>
</dbReference>
<evidence type="ECO:0000313" key="4">
    <source>
        <dbReference type="Proteomes" id="UP000325827"/>
    </source>
</evidence>